<protein>
    <submittedName>
        <fullName evidence="1">Uncharacterized protein</fullName>
    </submittedName>
</protein>
<dbReference type="EMBL" id="JBANQN010000006">
    <property type="protein sequence ID" value="KAK6786690.1"/>
    <property type="molecule type" value="Genomic_DNA"/>
</dbReference>
<sequence>MYQQMSDRLTADSVSELSKAYSSSSQESWQLSPAYVTQKTSPRKLAKSAVWQQVRQLTCKFKFQ</sequence>
<dbReference type="Proteomes" id="UP001371456">
    <property type="component" value="Unassembled WGS sequence"/>
</dbReference>
<proteinExistence type="predicted"/>
<gene>
    <name evidence="1" type="ORF">RDI58_015215</name>
</gene>
<name>A0AAN8TGK1_SOLBU</name>
<reference evidence="1 2" key="1">
    <citation type="submission" date="2024-02" db="EMBL/GenBank/DDBJ databases">
        <title>de novo genome assembly of Solanum bulbocastanum strain 11H21.</title>
        <authorList>
            <person name="Hosaka A.J."/>
        </authorList>
    </citation>
    <scope>NUCLEOTIDE SEQUENCE [LARGE SCALE GENOMIC DNA]</scope>
    <source>
        <tissue evidence="1">Young leaves</tissue>
    </source>
</reference>
<evidence type="ECO:0000313" key="1">
    <source>
        <dbReference type="EMBL" id="KAK6786690.1"/>
    </source>
</evidence>
<evidence type="ECO:0000313" key="2">
    <source>
        <dbReference type="Proteomes" id="UP001371456"/>
    </source>
</evidence>
<keyword evidence="2" id="KW-1185">Reference proteome</keyword>
<accession>A0AAN8TGK1</accession>
<dbReference type="AlphaFoldDB" id="A0AAN8TGK1"/>
<comment type="caution">
    <text evidence="1">The sequence shown here is derived from an EMBL/GenBank/DDBJ whole genome shotgun (WGS) entry which is preliminary data.</text>
</comment>
<organism evidence="1 2">
    <name type="scientific">Solanum bulbocastanum</name>
    <name type="common">Wild potato</name>
    <dbReference type="NCBI Taxonomy" id="147425"/>
    <lineage>
        <taxon>Eukaryota</taxon>
        <taxon>Viridiplantae</taxon>
        <taxon>Streptophyta</taxon>
        <taxon>Embryophyta</taxon>
        <taxon>Tracheophyta</taxon>
        <taxon>Spermatophyta</taxon>
        <taxon>Magnoliopsida</taxon>
        <taxon>eudicotyledons</taxon>
        <taxon>Gunneridae</taxon>
        <taxon>Pentapetalae</taxon>
        <taxon>asterids</taxon>
        <taxon>lamiids</taxon>
        <taxon>Solanales</taxon>
        <taxon>Solanaceae</taxon>
        <taxon>Solanoideae</taxon>
        <taxon>Solaneae</taxon>
        <taxon>Solanum</taxon>
    </lineage>
</organism>